<evidence type="ECO:0000259" key="3">
    <source>
        <dbReference type="Pfam" id="PF24883"/>
    </source>
</evidence>
<feature type="domain" description="Nephrocystin 3-like N-terminal" evidence="3">
    <location>
        <begin position="231"/>
        <end position="384"/>
    </location>
</feature>
<reference evidence="4 5" key="1">
    <citation type="journal article" date="2011" name="PLoS Pathog.">
        <title>Endophytic Life Strategies Decoded by Genome and Transcriptome Analyses of the Mutualistic Root Symbiont Piriformospora indica.</title>
        <authorList>
            <person name="Zuccaro A."/>
            <person name="Lahrmann U."/>
            <person name="Guldener U."/>
            <person name="Langen G."/>
            <person name="Pfiffi S."/>
            <person name="Biedenkopf D."/>
            <person name="Wong P."/>
            <person name="Samans B."/>
            <person name="Grimm C."/>
            <person name="Basiewicz M."/>
            <person name="Murat C."/>
            <person name="Martin F."/>
            <person name="Kogel K.H."/>
        </authorList>
    </citation>
    <scope>NUCLEOTIDE SEQUENCE [LARGE SCALE GENOMIC DNA]</scope>
    <source>
        <strain evidence="4 5">DSM 11827</strain>
    </source>
</reference>
<dbReference type="EMBL" id="CAFZ01000441">
    <property type="protein sequence ID" value="CCA75380.1"/>
    <property type="molecule type" value="Genomic_DNA"/>
</dbReference>
<evidence type="ECO:0000256" key="1">
    <source>
        <dbReference type="ARBA" id="ARBA00022737"/>
    </source>
</evidence>
<evidence type="ECO:0000256" key="2">
    <source>
        <dbReference type="SAM" id="MobiDB-lite"/>
    </source>
</evidence>
<dbReference type="Proteomes" id="UP000007148">
    <property type="component" value="Unassembled WGS sequence"/>
</dbReference>
<dbReference type="InterPro" id="IPR027417">
    <property type="entry name" value="P-loop_NTPase"/>
</dbReference>
<feature type="region of interest" description="Disordered" evidence="2">
    <location>
        <begin position="1"/>
        <end position="33"/>
    </location>
</feature>
<dbReference type="SUPFAM" id="SSF52540">
    <property type="entry name" value="P-loop containing nucleoside triphosphate hydrolases"/>
    <property type="match status" value="1"/>
</dbReference>
<feature type="compositionally biased region" description="Low complexity" evidence="2">
    <location>
        <begin position="13"/>
        <end position="29"/>
    </location>
</feature>
<gene>
    <name evidence="4" type="ORF">PIIN_09364</name>
</gene>
<organism evidence="4 5">
    <name type="scientific">Serendipita indica (strain DSM 11827)</name>
    <name type="common">Root endophyte fungus</name>
    <name type="synonym">Piriformospora indica</name>
    <dbReference type="NCBI Taxonomy" id="1109443"/>
    <lineage>
        <taxon>Eukaryota</taxon>
        <taxon>Fungi</taxon>
        <taxon>Dikarya</taxon>
        <taxon>Basidiomycota</taxon>
        <taxon>Agaricomycotina</taxon>
        <taxon>Agaricomycetes</taxon>
        <taxon>Sebacinales</taxon>
        <taxon>Serendipitaceae</taxon>
        <taxon>Serendipita</taxon>
    </lineage>
</organism>
<dbReference type="PANTHER" id="PTHR10039">
    <property type="entry name" value="AMELOGENIN"/>
    <property type="match status" value="1"/>
</dbReference>
<keyword evidence="1" id="KW-0677">Repeat</keyword>
<dbReference type="InParanoid" id="G4TVN7"/>
<keyword evidence="5" id="KW-1185">Reference proteome</keyword>
<dbReference type="AlphaFoldDB" id="G4TVN7"/>
<dbReference type="CDD" id="cd21037">
    <property type="entry name" value="MLKL_NTD"/>
    <property type="match status" value="1"/>
</dbReference>
<dbReference type="InterPro" id="IPR059179">
    <property type="entry name" value="MLKL-like_MCAfunc"/>
</dbReference>
<name>G4TVN7_SERID</name>
<evidence type="ECO:0000313" key="5">
    <source>
        <dbReference type="Proteomes" id="UP000007148"/>
    </source>
</evidence>
<accession>G4TVN7</accession>
<protein>
    <submittedName>
        <fullName evidence="4">Related to vegetatible incompatibility protein HET-E-1</fullName>
    </submittedName>
</protein>
<sequence length="706" mass="78400">MSTRKSNKPKQAPKSGNSSPSSSVPQSPSNKKQRLIDTVNLGLEVVATISEGSDVLAPLKAASKTTKLILETIQAIENNQEEWTDLRKRLRGYLSTLEKQITLFESYPREDRAVDKAFSQPLIDHVEFMEEMHDKIVHLKEKHNGSKLGFFKALSKVKVDAGEIHKLNRDIEDQHRQFMEALGVFTALRVQALENKINASTILQLPAVAFVASSVHSTCLEGTRKDVLQMICDWAENDSSEKPIFWLCDIAGSGKSTVAMSVAESWQEKGILGGAFFFSMSSTESSTTEKFCSTIARDLVDYIPELAPHVAEAVKQNPSILRKPLDKQLQILVVGPLDRWQERVILVIDALDECKSGSQRRELIEALSTAVQGSKNLKIFMTSRPDPVIQAVLGSLSIKAKSEDRLHDVSHPDNVDDIAVYVHRSLDGVLPEDKRQRLVGKANGLFIWASTACRMLTNEATMNSHESIYDQLISLDQCGAIDEVYGLIFERTDPDSRGVMCQMLAMLLAAFEPLTIGDLDDRLKHAGLGASGQALVQNLGSVLSTESSTNLIQFRHPTLVEYLRRCSLTAAAGGGNKLYIDITNAHGQAASWCLQYLKSPTNGLKFNICRLESSFHLNRQIPDIDARVSKFISKRLRYASSHWLFHASEADENWRRRLKNEASSMIRIPYVLYWTEVLSLTGGVPRAIAGLRAVTRDVGTQKLGTV</sequence>
<comment type="caution">
    <text evidence="4">The sequence shown here is derived from an EMBL/GenBank/DDBJ whole genome shotgun (WGS) entry which is preliminary data.</text>
</comment>
<dbReference type="eggNOG" id="KOG0266">
    <property type="taxonomic scope" value="Eukaryota"/>
</dbReference>
<dbReference type="HOGENOM" id="CLU_000288_6_5_1"/>
<dbReference type="OMA" id="ITQACEN"/>
<dbReference type="PANTHER" id="PTHR10039:SF17">
    <property type="entry name" value="FUNGAL STAND N-TERMINAL GOODBYE DOMAIN-CONTAINING PROTEIN-RELATED"/>
    <property type="match status" value="1"/>
</dbReference>
<dbReference type="OrthoDB" id="3248304at2759"/>
<evidence type="ECO:0000313" key="4">
    <source>
        <dbReference type="EMBL" id="CCA75380.1"/>
    </source>
</evidence>
<dbReference type="InterPro" id="IPR056884">
    <property type="entry name" value="NPHP3-like_N"/>
</dbReference>
<proteinExistence type="predicted"/>
<dbReference type="Gene3D" id="3.40.50.300">
    <property type="entry name" value="P-loop containing nucleotide triphosphate hydrolases"/>
    <property type="match status" value="1"/>
</dbReference>
<dbReference type="Pfam" id="PF24883">
    <property type="entry name" value="NPHP3_N"/>
    <property type="match status" value="1"/>
</dbReference>